<dbReference type="Gene3D" id="2.40.50.140">
    <property type="entry name" value="Nucleic acid-binding proteins"/>
    <property type="match status" value="1"/>
</dbReference>
<dbReference type="HOGENOM" id="CLU_078758_2_0_10"/>
<dbReference type="Pfam" id="PF00436">
    <property type="entry name" value="SSB"/>
    <property type="match status" value="1"/>
</dbReference>
<evidence type="ECO:0000313" key="5">
    <source>
        <dbReference type="Proteomes" id="UP000033054"/>
    </source>
</evidence>
<dbReference type="InterPro" id="IPR011344">
    <property type="entry name" value="ssDNA-bd"/>
</dbReference>
<dbReference type="PATRIC" id="fig|1379870.5.peg.3193"/>
<accession>A0A0E3ZWU8</accession>
<sequence>MRGLNKVTLIGSISKDIEIQHLEGSISVARFLLTTTETVNDKNGQIQTNTEQHTIVLRRELAELAHKYLQRGSLIFLEGKLKTHPVDDTEGQTCYVTEIMGEHLVVLDKGNAIYMDELGKFT</sequence>
<dbReference type="STRING" id="1379870.SD10_14685"/>
<dbReference type="GO" id="GO:0009295">
    <property type="term" value="C:nucleoid"/>
    <property type="evidence" value="ECO:0007669"/>
    <property type="project" value="TreeGrafter"/>
</dbReference>
<keyword evidence="5" id="KW-1185">Reference proteome</keyword>
<dbReference type="EMBL" id="CP010429">
    <property type="protein sequence ID" value="AKD55963.1"/>
    <property type="molecule type" value="Genomic_DNA"/>
</dbReference>
<evidence type="ECO:0000313" key="4">
    <source>
        <dbReference type="EMBL" id="AKD55963.1"/>
    </source>
</evidence>
<dbReference type="CDD" id="cd04496">
    <property type="entry name" value="SSB_OBF"/>
    <property type="match status" value="1"/>
</dbReference>
<dbReference type="PROSITE" id="PS50935">
    <property type="entry name" value="SSB"/>
    <property type="match status" value="1"/>
</dbReference>
<dbReference type="PIRSF" id="PIRSF002070">
    <property type="entry name" value="SSB"/>
    <property type="match status" value="1"/>
</dbReference>
<evidence type="ECO:0000256" key="3">
    <source>
        <dbReference type="RuleBase" id="RU000524"/>
    </source>
</evidence>
<reference evidence="4 5" key="1">
    <citation type="journal article" date="2014" name="Curr. Microbiol.">
        <title>Spirosoma radiotolerans sp. nov., a gamma-radiation-resistant bacterium isolated from gamma ray-irradiated soil.</title>
        <authorList>
            <person name="Lee J.J."/>
            <person name="Srinivasan S."/>
            <person name="Lim S."/>
            <person name="Joe M."/>
            <person name="Im S."/>
            <person name="Bae S.I."/>
            <person name="Park K.R."/>
            <person name="Han J.H."/>
            <person name="Park S.H."/>
            <person name="Joo B.M."/>
            <person name="Park S.J."/>
            <person name="Kim M.K."/>
        </authorList>
    </citation>
    <scope>NUCLEOTIDE SEQUENCE [LARGE SCALE GENOMIC DNA]</scope>
    <source>
        <strain evidence="4 5">DG5A</strain>
    </source>
</reference>
<dbReference type="SUPFAM" id="SSF50249">
    <property type="entry name" value="Nucleic acid-binding proteins"/>
    <property type="match status" value="1"/>
</dbReference>
<dbReference type="GO" id="GO:0006260">
    <property type="term" value="P:DNA replication"/>
    <property type="evidence" value="ECO:0007669"/>
    <property type="project" value="InterPro"/>
</dbReference>
<dbReference type="PANTHER" id="PTHR10302:SF0">
    <property type="entry name" value="SINGLE-STRANDED DNA-BINDING PROTEIN, MITOCHONDRIAL"/>
    <property type="match status" value="1"/>
</dbReference>
<dbReference type="Proteomes" id="UP000033054">
    <property type="component" value="Chromosome"/>
</dbReference>
<gene>
    <name evidence="4" type="ORF">SD10_14685</name>
</gene>
<dbReference type="NCBIfam" id="TIGR00621">
    <property type="entry name" value="ssb"/>
    <property type="match status" value="1"/>
</dbReference>
<dbReference type="AlphaFoldDB" id="A0A0E3ZWU8"/>
<dbReference type="InterPro" id="IPR000424">
    <property type="entry name" value="Primosome_PriB/ssb"/>
</dbReference>
<dbReference type="GO" id="GO:0003697">
    <property type="term" value="F:single-stranded DNA binding"/>
    <property type="evidence" value="ECO:0007669"/>
    <property type="project" value="InterPro"/>
</dbReference>
<dbReference type="InterPro" id="IPR012340">
    <property type="entry name" value="NA-bd_OB-fold"/>
</dbReference>
<keyword evidence="1 2" id="KW-0238">DNA-binding</keyword>
<dbReference type="OrthoDB" id="9809878at2"/>
<dbReference type="KEGG" id="srd:SD10_14685"/>
<dbReference type="PANTHER" id="PTHR10302">
    <property type="entry name" value="SINGLE-STRANDED DNA-BINDING PROTEIN"/>
    <property type="match status" value="1"/>
</dbReference>
<protein>
    <recommendedName>
        <fullName evidence="2 3">Single-stranded DNA-binding protein</fullName>
    </recommendedName>
</protein>
<evidence type="ECO:0000256" key="1">
    <source>
        <dbReference type="ARBA" id="ARBA00023125"/>
    </source>
</evidence>
<dbReference type="RefSeq" id="WP_046574639.1">
    <property type="nucleotide sequence ID" value="NZ_CP010429.1"/>
</dbReference>
<evidence type="ECO:0000256" key="2">
    <source>
        <dbReference type="PIRNR" id="PIRNR002070"/>
    </source>
</evidence>
<organism evidence="4 5">
    <name type="scientific">Spirosoma radiotolerans</name>
    <dbReference type="NCBI Taxonomy" id="1379870"/>
    <lineage>
        <taxon>Bacteria</taxon>
        <taxon>Pseudomonadati</taxon>
        <taxon>Bacteroidota</taxon>
        <taxon>Cytophagia</taxon>
        <taxon>Cytophagales</taxon>
        <taxon>Cytophagaceae</taxon>
        <taxon>Spirosoma</taxon>
    </lineage>
</organism>
<name>A0A0E3ZWU8_9BACT</name>
<proteinExistence type="predicted"/>